<gene>
    <name evidence="1" type="ORF">EDC03_0193</name>
</gene>
<evidence type="ECO:0000313" key="1">
    <source>
        <dbReference type="EMBL" id="ROP45589.1"/>
    </source>
</evidence>
<evidence type="ECO:0000313" key="2">
    <source>
        <dbReference type="Proteomes" id="UP000276232"/>
    </source>
</evidence>
<keyword evidence="2" id="KW-1185">Reference proteome</keyword>
<organism evidence="1 2">
    <name type="scientific">Pseudokineococcus lusitanus</name>
    <dbReference type="NCBI Taxonomy" id="763993"/>
    <lineage>
        <taxon>Bacteria</taxon>
        <taxon>Bacillati</taxon>
        <taxon>Actinomycetota</taxon>
        <taxon>Actinomycetes</taxon>
        <taxon>Kineosporiales</taxon>
        <taxon>Kineosporiaceae</taxon>
        <taxon>Pseudokineococcus</taxon>
    </lineage>
</organism>
<protein>
    <submittedName>
        <fullName evidence="1">Uncharacterized protein</fullName>
    </submittedName>
</protein>
<dbReference type="InParanoid" id="A0A3N1HSZ9"/>
<dbReference type="Proteomes" id="UP000276232">
    <property type="component" value="Unassembled WGS sequence"/>
</dbReference>
<reference evidence="1 2" key="1">
    <citation type="journal article" date="2015" name="Stand. Genomic Sci.">
        <title>Genomic Encyclopedia of Bacterial and Archaeal Type Strains, Phase III: the genomes of soil and plant-associated and newly described type strains.</title>
        <authorList>
            <person name="Whitman W.B."/>
            <person name="Woyke T."/>
            <person name="Klenk H.P."/>
            <person name="Zhou Y."/>
            <person name="Lilburn T.G."/>
            <person name="Beck B.J."/>
            <person name="De Vos P."/>
            <person name="Vandamme P."/>
            <person name="Eisen J.A."/>
            <person name="Garrity G."/>
            <person name="Hugenholtz P."/>
            <person name="Kyrpides N.C."/>
        </authorList>
    </citation>
    <scope>NUCLEOTIDE SEQUENCE [LARGE SCALE GENOMIC DNA]</scope>
    <source>
        <strain evidence="1 2">CECT 7306</strain>
    </source>
</reference>
<comment type="caution">
    <text evidence="1">The sequence shown here is derived from an EMBL/GenBank/DDBJ whole genome shotgun (WGS) entry which is preliminary data.</text>
</comment>
<name>A0A3N1HSZ9_9ACTN</name>
<sequence length="221" mass="23663">MTAVVLGGLAVAPASATPVEGGHGSAELCRTAPQVPARISIDAFSKDVAVGLDRCGGTDEYLLDLAGPRGIRTAVLVPEGATSTGTWEVGLEYPVGRWTFSGDLDQDPDVEVAPVTVALKYGARASLRGSRSGDDVTLRVQASYYDASKASFQPLRDRKATVEILGKDGRTWQYLRSVTVPGTGLIDYTFTNRYAATYRVTTWETPYIWSRTSQAVTVPGR</sequence>
<proteinExistence type="predicted"/>
<dbReference type="AlphaFoldDB" id="A0A3N1HSZ9"/>
<dbReference type="EMBL" id="RJKN01000001">
    <property type="protein sequence ID" value="ROP45589.1"/>
    <property type="molecule type" value="Genomic_DNA"/>
</dbReference>
<accession>A0A3N1HSZ9</accession>